<keyword evidence="4 10" id="KW-0498">Mitosis</keyword>
<comment type="function">
    <text evidence="10">Acts as a component of the essential kinetochore-associated NDC80 complex, which is required for chromosome segregation and spindle checkpoint activity.</text>
</comment>
<comment type="subcellular location">
    <subcellularLocation>
        <location evidence="10">Chromosome</location>
        <location evidence="10">Centromere</location>
        <location evidence="10">Kinetochore</location>
    </subcellularLocation>
    <subcellularLocation>
        <location evidence="10">Nucleus</location>
    </subcellularLocation>
</comment>
<accession>A0A8H4QPG0</accession>
<keyword evidence="3 10" id="KW-0132">Cell division</keyword>
<evidence type="ECO:0000256" key="5">
    <source>
        <dbReference type="ARBA" id="ARBA00022838"/>
    </source>
</evidence>
<dbReference type="Gene3D" id="1.10.418.30">
    <property type="entry name" value="Ncd80 complex, Ncd80 subunit"/>
    <property type="match status" value="1"/>
</dbReference>
<dbReference type="InterPro" id="IPR038273">
    <property type="entry name" value="Ndc80_sf"/>
</dbReference>
<dbReference type="GO" id="GO:0005634">
    <property type="term" value="C:nucleus"/>
    <property type="evidence" value="ECO:0007669"/>
    <property type="project" value="UniProtKB-SubCell"/>
</dbReference>
<protein>
    <recommendedName>
        <fullName evidence="10">Kinetochore protein NDC80</fullName>
    </recommendedName>
</protein>
<name>A0A8H4QPG0_9AGAR</name>
<evidence type="ECO:0000256" key="4">
    <source>
        <dbReference type="ARBA" id="ARBA00022776"/>
    </source>
</evidence>
<dbReference type="Proteomes" id="UP000521872">
    <property type="component" value="Unassembled WGS sequence"/>
</dbReference>
<proteinExistence type="inferred from homology"/>
<keyword evidence="8 10" id="KW-0131">Cell cycle</keyword>
<evidence type="ECO:0000313" key="15">
    <source>
        <dbReference type="Proteomes" id="UP000521872"/>
    </source>
</evidence>
<feature type="domain" description="Kinetochore protein Ndc80 CH" evidence="13">
    <location>
        <begin position="102"/>
        <end position="227"/>
    </location>
</feature>
<dbReference type="Pfam" id="PF03801">
    <property type="entry name" value="Ndc80_HEC"/>
    <property type="match status" value="1"/>
</dbReference>
<evidence type="ECO:0000256" key="8">
    <source>
        <dbReference type="ARBA" id="ARBA00023306"/>
    </source>
</evidence>
<keyword evidence="9 10" id="KW-0137">Centromere</keyword>
<dbReference type="GO" id="GO:0051315">
    <property type="term" value="P:attachment of mitotic spindle microtubules to kinetochore"/>
    <property type="evidence" value="ECO:0007669"/>
    <property type="project" value="UniProtKB-UniRule"/>
</dbReference>
<keyword evidence="5 10" id="KW-0995">Kinetochore</keyword>
<feature type="compositionally biased region" description="Polar residues" evidence="12">
    <location>
        <begin position="52"/>
        <end position="76"/>
    </location>
</feature>
<evidence type="ECO:0000256" key="12">
    <source>
        <dbReference type="SAM" id="MobiDB-lite"/>
    </source>
</evidence>
<evidence type="ECO:0000256" key="3">
    <source>
        <dbReference type="ARBA" id="ARBA00022618"/>
    </source>
</evidence>
<dbReference type="InterPro" id="IPR055260">
    <property type="entry name" value="Ndc80_CH"/>
</dbReference>
<reference evidence="14 15" key="1">
    <citation type="submission" date="2019-12" db="EMBL/GenBank/DDBJ databases">
        <authorList>
            <person name="Floudas D."/>
            <person name="Bentzer J."/>
            <person name="Ahren D."/>
            <person name="Johansson T."/>
            <person name="Persson P."/>
            <person name="Tunlid A."/>
        </authorList>
    </citation>
    <scope>NUCLEOTIDE SEQUENCE [LARGE SCALE GENOMIC DNA]</scope>
    <source>
        <strain evidence="14 15">CBS 102.39</strain>
    </source>
</reference>
<dbReference type="GO" id="GO:0031262">
    <property type="term" value="C:Ndc80 complex"/>
    <property type="evidence" value="ECO:0007669"/>
    <property type="project" value="UniProtKB-UniRule"/>
</dbReference>
<evidence type="ECO:0000256" key="11">
    <source>
        <dbReference type="SAM" id="Coils"/>
    </source>
</evidence>
<sequence>MDSRRRSVMQPVADPLYNTRSGIPMPSTVKKSTTNSRLSLAGPALRPPNTVVPGTNPRQSMMRSQNTNPLLQSASKPNYGRTPMSNSVRRGSMWGGGNAMGPPSTSQVVKDTRPLRDRAYQAKMRSEVHSYLTSSGFEITAQSLVSMQGKDYRAVFDTLVLTLDPCYPLQDGARFEDEFFPILRTFKYPFVNQLDPKWLAAVASPHSWPYLLGVLSWLVELCKMRDSYLTSGHPTVQDPASVPEWFDDPYDHKALAFQYTEETYTIWLDLQDDFSEWNQALEERYQKRNEGVQAELDEQTEKLNQAKAEYSKLKSSTPMVADLKTSNEQVKKDCEKLKKILERYESRRDKLVQQVAFEKAELNRGGEILDELKAELNKLNEVVKTQNLTPEEVIKMNTDRETLTRSLEDLKQKIAETHKVVMSLEVKVTNRAAAVEEALDMYTNALSSLGLYPNPPEPWQDVDLTLELNSAASTPQQLLVGLDIRKMIKPTLSNVAEAKRVERATLEAESVKVNNELDQYTTECKNMDYELCELEKKATNLNEQADDLRDAAQEEAQISSAEASRLERELAQARTAAIANGLGVKSHLQALQFSYQEQVEKVSRLKEETVRAILKNSQEIALFKQEVSRHLQELRDFAETE</sequence>
<dbReference type="PANTHER" id="PTHR10643:SF2">
    <property type="entry name" value="KINETOCHORE PROTEIN NDC80 HOMOLOG"/>
    <property type="match status" value="1"/>
</dbReference>
<dbReference type="InterPro" id="IPR005550">
    <property type="entry name" value="Kinetochore_Ndc80"/>
</dbReference>
<evidence type="ECO:0000256" key="2">
    <source>
        <dbReference type="ARBA" id="ARBA00022454"/>
    </source>
</evidence>
<dbReference type="GO" id="GO:0051301">
    <property type="term" value="P:cell division"/>
    <property type="evidence" value="ECO:0007669"/>
    <property type="project" value="UniProtKB-UniRule"/>
</dbReference>
<gene>
    <name evidence="14" type="ORF">D9613_002785</name>
</gene>
<feature type="coiled-coil region" evidence="11">
    <location>
        <begin position="503"/>
        <end position="608"/>
    </location>
</feature>
<keyword evidence="7 10" id="KW-0539">Nucleus</keyword>
<dbReference type="AlphaFoldDB" id="A0A8H4QPG0"/>
<dbReference type="PANTHER" id="PTHR10643">
    <property type="entry name" value="KINETOCHORE PROTEIN NDC80"/>
    <property type="match status" value="1"/>
</dbReference>
<keyword evidence="6 11" id="KW-0175">Coiled coil</keyword>
<comment type="subunit">
    <text evidence="10">Component of the NDC80 complex.</text>
</comment>
<evidence type="ECO:0000256" key="10">
    <source>
        <dbReference type="RuleBase" id="RU368072"/>
    </source>
</evidence>
<feature type="coiled-coil region" evidence="11">
    <location>
        <begin position="282"/>
        <end position="427"/>
    </location>
</feature>
<dbReference type="EMBL" id="JAACJL010000044">
    <property type="protein sequence ID" value="KAF4614716.1"/>
    <property type="molecule type" value="Genomic_DNA"/>
</dbReference>
<feature type="compositionally biased region" description="Polar residues" evidence="12">
    <location>
        <begin position="29"/>
        <end position="38"/>
    </location>
</feature>
<evidence type="ECO:0000256" key="1">
    <source>
        <dbReference type="ARBA" id="ARBA00007050"/>
    </source>
</evidence>
<evidence type="ECO:0000256" key="6">
    <source>
        <dbReference type="ARBA" id="ARBA00023054"/>
    </source>
</evidence>
<keyword evidence="2 10" id="KW-0158">Chromosome</keyword>
<keyword evidence="15" id="KW-1185">Reference proteome</keyword>
<feature type="region of interest" description="Disordered" evidence="12">
    <location>
        <begin position="1"/>
        <end position="109"/>
    </location>
</feature>
<evidence type="ECO:0000256" key="7">
    <source>
        <dbReference type="ARBA" id="ARBA00023242"/>
    </source>
</evidence>
<organism evidence="14 15">
    <name type="scientific">Agrocybe pediades</name>
    <dbReference type="NCBI Taxonomy" id="84607"/>
    <lineage>
        <taxon>Eukaryota</taxon>
        <taxon>Fungi</taxon>
        <taxon>Dikarya</taxon>
        <taxon>Basidiomycota</taxon>
        <taxon>Agaricomycotina</taxon>
        <taxon>Agaricomycetes</taxon>
        <taxon>Agaricomycetidae</taxon>
        <taxon>Agaricales</taxon>
        <taxon>Agaricineae</taxon>
        <taxon>Strophariaceae</taxon>
        <taxon>Agrocybe</taxon>
    </lineage>
</organism>
<evidence type="ECO:0000313" key="14">
    <source>
        <dbReference type="EMBL" id="KAF4614716.1"/>
    </source>
</evidence>
<evidence type="ECO:0000259" key="13">
    <source>
        <dbReference type="Pfam" id="PF03801"/>
    </source>
</evidence>
<comment type="caution">
    <text evidence="14">The sequence shown here is derived from an EMBL/GenBank/DDBJ whole genome shotgun (WGS) entry which is preliminary data.</text>
</comment>
<comment type="similarity">
    <text evidence="1 10">Belongs to the NDC80/HEC1 family.</text>
</comment>
<evidence type="ECO:0000256" key="9">
    <source>
        <dbReference type="ARBA" id="ARBA00023328"/>
    </source>
</evidence>